<dbReference type="OrthoDB" id="115213at2"/>
<proteinExistence type="predicted"/>
<dbReference type="EMBL" id="NIPR01000001">
    <property type="protein sequence ID" value="PMD73924.1"/>
    <property type="molecule type" value="Genomic_DNA"/>
</dbReference>
<dbReference type="Proteomes" id="UP000235649">
    <property type="component" value="Unassembled WGS sequence"/>
</dbReference>
<sequence length="111" mass="12843">MDVLTEYLNRLSSSEDKELAIAMNQIISDALPDAEIRISYGLLGYYQPKQVCFFGINKQHIGFYPTDKPIEHFKDEIKTYLSGKTTLKFPKDMDKVPTKLIQRIAVWNLEN</sequence>
<dbReference type="RefSeq" id="WP_102195035.1">
    <property type="nucleotide sequence ID" value="NZ_NIPR01000001.1"/>
</dbReference>
<reference evidence="2 3" key="1">
    <citation type="submission" date="2017-05" db="EMBL/GenBank/DDBJ databases">
        <title>Lactobacillus nurukis nov., sp. nov., isolated from nuruk.</title>
        <authorList>
            <person name="Kim S.-J."/>
        </authorList>
    </citation>
    <scope>NUCLEOTIDE SEQUENCE [LARGE SCALE GENOMIC DNA]</scope>
    <source>
        <strain evidence="2 3">SYF10-1a</strain>
    </source>
</reference>
<evidence type="ECO:0000313" key="3">
    <source>
        <dbReference type="Proteomes" id="UP000235649"/>
    </source>
</evidence>
<protein>
    <recommendedName>
        <fullName evidence="1">YdhG-like domain-containing protein</fullName>
    </recommendedName>
</protein>
<accession>A0A2N7AXV9</accession>
<dbReference type="Gene3D" id="3.90.1150.200">
    <property type="match status" value="1"/>
</dbReference>
<gene>
    <name evidence="2" type="ORF">CBP76_00840</name>
</gene>
<name>A0A2N7AXV9_9LACO</name>
<organism evidence="2 3">
    <name type="scientific">Companilactobacillus nuruki</name>
    <dbReference type="NCBI Taxonomy" id="1993540"/>
    <lineage>
        <taxon>Bacteria</taxon>
        <taxon>Bacillati</taxon>
        <taxon>Bacillota</taxon>
        <taxon>Bacilli</taxon>
        <taxon>Lactobacillales</taxon>
        <taxon>Lactobacillaceae</taxon>
        <taxon>Companilactobacillus</taxon>
    </lineage>
</organism>
<evidence type="ECO:0000313" key="2">
    <source>
        <dbReference type="EMBL" id="PMD73924.1"/>
    </source>
</evidence>
<dbReference type="SUPFAM" id="SSF159888">
    <property type="entry name" value="YdhG-like"/>
    <property type="match status" value="1"/>
</dbReference>
<dbReference type="InterPro" id="IPR014922">
    <property type="entry name" value="YdhG-like"/>
</dbReference>
<feature type="domain" description="YdhG-like" evidence="1">
    <location>
        <begin position="17"/>
        <end position="104"/>
    </location>
</feature>
<keyword evidence="3" id="KW-1185">Reference proteome</keyword>
<comment type="caution">
    <text evidence="2">The sequence shown here is derived from an EMBL/GenBank/DDBJ whole genome shotgun (WGS) entry which is preliminary data.</text>
</comment>
<evidence type="ECO:0000259" key="1">
    <source>
        <dbReference type="Pfam" id="PF08818"/>
    </source>
</evidence>
<dbReference type="Pfam" id="PF08818">
    <property type="entry name" value="DUF1801"/>
    <property type="match status" value="1"/>
</dbReference>
<dbReference type="AlphaFoldDB" id="A0A2N7AXV9"/>